<dbReference type="SUPFAM" id="SSF53098">
    <property type="entry name" value="Ribonuclease H-like"/>
    <property type="match status" value="1"/>
</dbReference>
<dbReference type="GO" id="GO:0004523">
    <property type="term" value="F:RNA-DNA hybrid ribonuclease activity"/>
    <property type="evidence" value="ECO:0007669"/>
    <property type="project" value="InterPro"/>
</dbReference>
<dbReference type="Gene3D" id="3.30.420.10">
    <property type="entry name" value="Ribonuclease H-like superfamily/Ribonuclease H"/>
    <property type="match status" value="1"/>
</dbReference>
<keyword evidence="3" id="KW-1185">Reference proteome</keyword>
<dbReference type="InterPro" id="IPR053151">
    <property type="entry name" value="RNase_H-like"/>
</dbReference>
<dbReference type="AlphaFoldDB" id="A0A2Z6LU11"/>
<dbReference type="PANTHER" id="PTHR47723">
    <property type="entry name" value="OS05G0353850 PROTEIN"/>
    <property type="match status" value="1"/>
</dbReference>
<evidence type="ECO:0000259" key="1">
    <source>
        <dbReference type="Pfam" id="PF13456"/>
    </source>
</evidence>
<dbReference type="GO" id="GO:0003676">
    <property type="term" value="F:nucleic acid binding"/>
    <property type="evidence" value="ECO:0007669"/>
    <property type="project" value="InterPro"/>
</dbReference>
<dbReference type="PANTHER" id="PTHR47723:SF13">
    <property type="entry name" value="PUTATIVE-RELATED"/>
    <property type="match status" value="1"/>
</dbReference>
<organism evidence="2 3">
    <name type="scientific">Trifolium subterraneum</name>
    <name type="common">Subterranean clover</name>
    <dbReference type="NCBI Taxonomy" id="3900"/>
    <lineage>
        <taxon>Eukaryota</taxon>
        <taxon>Viridiplantae</taxon>
        <taxon>Streptophyta</taxon>
        <taxon>Embryophyta</taxon>
        <taxon>Tracheophyta</taxon>
        <taxon>Spermatophyta</taxon>
        <taxon>Magnoliopsida</taxon>
        <taxon>eudicotyledons</taxon>
        <taxon>Gunneridae</taxon>
        <taxon>Pentapetalae</taxon>
        <taxon>rosids</taxon>
        <taxon>fabids</taxon>
        <taxon>Fabales</taxon>
        <taxon>Fabaceae</taxon>
        <taxon>Papilionoideae</taxon>
        <taxon>50 kb inversion clade</taxon>
        <taxon>NPAAA clade</taxon>
        <taxon>Hologalegina</taxon>
        <taxon>IRL clade</taxon>
        <taxon>Trifolieae</taxon>
        <taxon>Trifolium</taxon>
    </lineage>
</organism>
<dbReference type="Pfam" id="PF13456">
    <property type="entry name" value="RVT_3"/>
    <property type="match status" value="1"/>
</dbReference>
<dbReference type="OrthoDB" id="1436613at2759"/>
<reference evidence="3" key="1">
    <citation type="journal article" date="2017" name="Front. Plant Sci.">
        <title>Climate Clever Clovers: New Paradigm to Reduce the Environmental Footprint of Ruminants by Breeding Low Methanogenic Forages Utilizing Haplotype Variation.</title>
        <authorList>
            <person name="Kaur P."/>
            <person name="Appels R."/>
            <person name="Bayer P.E."/>
            <person name="Keeble-Gagnere G."/>
            <person name="Wang J."/>
            <person name="Hirakawa H."/>
            <person name="Shirasawa K."/>
            <person name="Vercoe P."/>
            <person name="Stefanova K."/>
            <person name="Durmic Z."/>
            <person name="Nichols P."/>
            <person name="Revell C."/>
            <person name="Isobe S.N."/>
            <person name="Edwards D."/>
            <person name="Erskine W."/>
        </authorList>
    </citation>
    <scope>NUCLEOTIDE SEQUENCE [LARGE SCALE GENOMIC DNA]</scope>
    <source>
        <strain evidence="3">cv. Daliak</strain>
    </source>
</reference>
<name>A0A2Z6LU11_TRISU</name>
<dbReference type="EMBL" id="DF973244">
    <property type="protein sequence ID" value="GAU22276.1"/>
    <property type="molecule type" value="Genomic_DNA"/>
</dbReference>
<sequence length="93" mass="10230">MVLCNAYAAELWGSIYEGLLYARELGFTCIEVSVDSAIVVSELTNGGSGSPRGCSLVEMICCLMDLEWKVVLHHFFREANQRANVLAKLLCSI</sequence>
<evidence type="ECO:0000313" key="2">
    <source>
        <dbReference type="EMBL" id="GAU22276.1"/>
    </source>
</evidence>
<dbReference type="CDD" id="cd06222">
    <property type="entry name" value="RNase_H_like"/>
    <property type="match status" value="1"/>
</dbReference>
<dbReference type="Proteomes" id="UP000242715">
    <property type="component" value="Unassembled WGS sequence"/>
</dbReference>
<gene>
    <name evidence="2" type="ORF">TSUD_260760</name>
</gene>
<evidence type="ECO:0000313" key="3">
    <source>
        <dbReference type="Proteomes" id="UP000242715"/>
    </source>
</evidence>
<dbReference type="InterPro" id="IPR036397">
    <property type="entry name" value="RNaseH_sf"/>
</dbReference>
<feature type="domain" description="RNase H type-1" evidence="1">
    <location>
        <begin position="8"/>
        <end position="88"/>
    </location>
</feature>
<dbReference type="InterPro" id="IPR002156">
    <property type="entry name" value="RNaseH_domain"/>
</dbReference>
<dbReference type="InterPro" id="IPR044730">
    <property type="entry name" value="RNase_H-like_dom_plant"/>
</dbReference>
<dbReference type="InterPro" id="IPR012337">
    <property type="entry name" value="RNaseH-like_sf"/>
</dbReference>
<accession>A0A2Z6LU11</accession>
<proteinExistence type="predicted"/>
<protein>
    <recommendedName>
        <fullName evidence="1">RNase H type-1 domain-containing protein</fullName>
    </recommendedName>
</protein>